<accession>A0A0K8P4S4</accession>
<dbReference type="EMBL" id="BBYR01000050">
    <property type="protein sequence ID" value="GAP37544.1"/>
    <property type="molecule type" value="Genomic_DNA"/>
</dbReference>
<dbReference type="SMART" id="SM00849">
    <property type="entry name" value="Lactamase_B"/>
    <property type="match status" value="1"/>
</dbReference>
<dbReference type="InterPro" id="IPR001279">
    <property type="entry name" value="Metallo-B-lactamas"/>
</dbReference>
<dbReference type="Proteomes" id="UP000037660">
    <property type="component" value="Unassembled WGS sequence"/>
</dbReference>
<dbReference type="InterPro" id="IPR052533">
    <property type="entry name" value="WalJ/YycJ-like"/>
</dbReference>
<keyword evidence="4" id="KW-1185">Reference proteome</keyword>
<protein>
    <submittedName>
        <fullName evidence="3">Metal-dependent hydrolase, beta-lactamase superfamily I</fullName>
    </submittedName>
</protein>
<reference evidence="3 4" key="2">
    <citation type="journal article" date="2016" name="Science">
        <title>A bacterium that degrades and assimilates poly(ethylene terephthalate).</title>
        <authorList>
            <person name="Yoshida S."/>
            <person name="Hiraga K."/>
            <person name="Takehana T."/>
            <person name="Taniguchi I."/>
            <person name="Yamaji H."/>
            <person name="Maeda Y."/>
            <person name="Toyohara K."/>
            <person name="Miyamoto K."/>
            <person name="Kimura Y."/>
            <person name="Oda K."/>
        </authorList>
    </citation>
    <scope>NUCLEOTIDE SEQUENCE [LARGE SCALE GENOMIC DNA]</scope>
    <source>
        <strain evidence="4">NBRC 110686 / TISTR 2288 / 201-F6</strain>
    </source>
</reference>
<dbReference type="InterPro" id="IPR036866">
    <property type="entry name" value="RibonucZ/Hydroxyglut_hydro"/>
</dbReference>
<sequence>MLRFCSLGSGSSGNATVVEAGDGHLRQRVLVDCGFSQRELLRRLARAGLAPADLDAIFVTHEHGDHVGCAFGFARRHRLPLWTSRGTWRACLRLAAGSGDEAASGLSAVPDPGTHPAADADAGPAGDPSGEAPAPLDGLLRLVRDGETVTLGALRLQPYTVPHDAREPLQPVFDDGASRLGVLTDAGCATPHLLERLAGCRALVLECNHDPALLAGCAYPASVKARIGGRLGHLANPAAAAILAACRHPGLSTVVAAHLSERNNTPALARSALAEVLGAAAAEIDVADPLAGLDWRTVG</sequence>
<feature type="region of interest" description="Disordered" evidence="1">
    <location>
        <begin position="102"/>
        <end position="136"/>
    </location>
</feature>
<proteinExistence type="predicted"/>
<feature type="domain" description="Metallo-beta-lactamase" evidence="2">
    <location>
        <begin position="12"/>
        <end position="258"/>
    </location>
</feature>
<dbReference type="PANTHER" id="PTHR47619:SF1">
    <property type="entry name" value="EXODEOXYRIBONUCLEASE WALJ"/>
    <property type="match status" value="1"/>
</dbReference>
<evidence type="ECO:0000256" key="1">
    <source>
        <dbReference type="SAM" id="MobiDB-lite"/>
    </source>
</evidence>
<name>A0A0K8P4S4_PISS1</name>
<dbReference type="PANTHER" id="PTHR47619">
    <property type="entry name" value="METALLO-HYDROLASE YYCJ-RELATED"/>
    <property type="match status" value="1"/>
</dbReference>
<reference evidence="4" key="1">
    <citation type="submission" date="2015-07" db="EMBL/GenBank/DDBJ databases">
        <title>Discovery of a poly(ethylene terephthalate assimilation.</title>
        <authorList>
            <person name="Yoshida S."/>
            <person name="Hiraga K."/>
            <person name="Takehana T."/>
            <person name="Taniguchi I."/>
            <person name="Yamaji H."/>
            <person name="Maeda Y."/>
            <person name="Toyohara K."/>
            <person name="Miyamoto K."/>
            <person name="Kimura Y."/>
            <person name="Oda K."/>
        </authorList>
    </citation>
    <scope>NUCLEOTIDE SEQUENCE [LARGE SCALE GENOMIC DNA]</scope>
    <source>
        <strain evidence="4">NBRC 110686 / TISTR 2288 / 201-F6</strain>
    </source>
</reference>
<evidence type="ECO:0000313" key="3">
    <source>
        <dbReference type="EMBL" id="GAP37544.1"/>
    </source>
</evidence>
<keyword evidence="3" id="KW-0378">Hydrolase</keyword>
<feature type="compositionally biased region" description="Low complexity" evidence="1">
    <location>
        <begin position="110"/>
        <end position="135"/>
    </location>
</feature>
<organism evidence="3 4">
    <name type="scientific">Piscinibacter sakaiensis</name>
    <name type="common">Ideonella sakaiensis</name>
    <dbReference type="NCBI Taxonomy" id="1547922"/>
    <lineage>
        <taxon>Bacteria</taxon>
        <taxon>Pseudomonadati</taxon>
        <taxon>Pseudomonadota</taxon>
        <taxon>Betaproteobacteria</taxon>
        <taxon>Burkholderiales</taxon>
        <taxon>Sphaerotilaceae</taxon>
        <taxon>Piscinibacter</taxon>
    </lineage>
</organism>
<dbReference type="Pfam" id="PF00753">
    <property type="entry name" value="Lactamase_B"/>
    <property type="match status" value="1"/>
</dbReference>
<evidence type="ECO:0000313" key="4">
    <source>
        <dbReference type="Proteomes" id="UP000037660"/>
    </source>
</evidence>
<evidence type="ECO:0000259" key="2">
    <source>
        <dbReference type="SMART" id="SM00849"/>
    </source>
</evidence>
<comment type="caution">
    <text evidence="3">The sequence shown here is derived from an EMBL/GenBank/DDBJ whole genome shotgun (WGS) entry which is preliminary data.</text>
</comment>
<gene>
    <name evidence="3" type="ORF">ISF6_3489</name>
</gene>
<dbReference type="OrthoDB" id="9803916at2"/>
<dbReference type="STRING" id="1547922.ISF6_3489"/>
<dbReference type="GO" id="GO:0016787">
    <property type="term" value="F:hydrolase activity"/>
    <property type="evidence" value="ECO:0007669"/>
    <property type="project" value="UniProtKB-KW"/>
</dbReference>
<dbReference type="AlphaFoldDB" id="A0A0K8P4S4"/>
<dbReference type="SUPFAM" id="SSF56281">
    <property type="entry name" value="Metallo-hydrolase/oxidoreductase"/>
    <property type="match status" value="1"/>
</dbReference>
<dbReference type="Gene3D" id="3.60.15.10">
    <property type="entry name" value="Ribonuclease Z/Hydroxyacylglutathione hydrolase-like"/>
    <property type="match status" value="1"/>
</dbReference>